<dbReference type="KEGG" id="copr:Cop2CBH44_25560"/>
<evidence type="ECO:0000313" key="3">
    <source>
        <dbReference type="Proteomes" id="UP000594042"/>
    </source>
</evidence>
<feature type="transmembrane region" description="Helical" evidence="1">
    <location>
        <begin position="6"/>
        <end position="25"/>
    </location>
</feature>
<keyword evidence="3" id="KW-1185">Reference proteome</keyword>
<gene>
    <name evidence="2" type="ORF">Cop2CBH44_25560</name>
</gene>
<sequence>MKMYFLSFDCCFLTIFIIVNSWRLLHLEKCIRVKILINLSLNYYNNMLSSRIK</sequence>
<evidence type="ECO:0000313" key="2">
    <source>
        <dbReference type="EMBL" id="BCI64203.1"/>
    </source>
</evidence>
<dbReference type="Proteomes" id="UP000594042">
    <property type="component" value="Chromosome"/>
</dbReference>
<name>A0A7G1HYV1_9BACT</name>
<accession>A0A7G1HYV1</accession>
<protein>
    <submittedName>
        <fullName evidence="2">Uncharacterized protein</fullName>
    </submittedName>
</protein>
<keyword evidence="1" id="KW-1133">Transmembrane helix</keyword>
<proteinExistence type="predicted"/>
<organism evidence="2 3">
    <name type="scientific">Coprobacter secundus subsp. similis</name>
    <dbReference type="NCBI Taxonomy" id="2751153"/>
    <lineage>
        <taxon>Bacteria</taxon>
        <taxon>Pseudomonadati</taxon>
        <taxon>Bacteroidota</taxon>
        <taxon>Bacteroidia</taxon>
        <taxon>Bacteroidales</taxon>
        <taxon>Barnesiellaceae</taxon>
        <taxon>Coprobacter</taxon>
    </lineage>
</organism>
<dbReference type="EMBL" id="AP023322">
    <property type="protein sequence ID" value="BCI64203.1"/>
    <property type="molecule type" value="Genomic_DNA"/>
</dbReference>
<dbReference type="AlphaFoldDB" id="A0A7G1HYV1"/>
<evidence type="ECO:0000256" key="1">
    <source>
        <dbReference type="SAM" id="Phobius"/>
    </source>
</evidence>
<keyword evidence="1" id="KW-0472">Membrane</keyword>
<reference evidence="3" key="1">
    <citation type="submission" date="2020-07" db="EMBL/GenBank/DDBJ databases">
        <title>Complete genome sequencing of Coprobacter sp. strain 2CBH44.</title>
        <authorList>
            <person name="Sakamoto M."/>
            <person name="Murakami T."/>
            <person name="Mori H."/>
        </authorList>
    </citation>
    <scope>NUCLEOTIDE SEQUENCE [LARGE SCALE GENOMIC DNA]</scope>
    <source>
        <strain evidence="3">2CBH44</strain>
    </source>
</reference>
<keyword evidence="1" id="KW-0812">Transmembrane</keyword>